<dbReference type="Pfam" id="PF00692">
    <property type="entry name" value="dUTPase"/>
    <property type="match status" value="1"/>
</dbReference>
<reference evidence="7" key="1">
    <citation type="submission" date="2022-11" db="EMBL/GenBank/DDBJ databases">
        <authorList>
            <person name="Morgan W.R."/>
            <person name="Tartar A."/>
        </authorList>
    </citation>
    <scope>NUCLEOTIDE SEQUENCE</scope>
    <source>
        <strain evidence="7">ARSEF 373</strain>
    </source>
</reference>
<dbReference type="GO" id="GO:0006226">
    <property type="term" value="P:dUMP biosynthetic process"/>
    <property type="evidence" value="ECO:0007669"/>
    <property type="project" value="UniProtKB-UniRule"/>
</dbReference>
<reference evidence="7" key="2">
    <citation type="journal article" date="2023" name="Microbiol Resour">
        <title>Decontamination and Annotation of the Draft Genome Sequence of the Oomycete Lagenidium giganteum ARSEF 373.</title>
        <authorList>
            <person name="Morgan W.R."/>
            <person name="Tartar A."/>
        </authorList>
    </citation>
    <scope>NUCLEOTIDE SEQUENCE</scope>
    <source>
        <strain evidence="7">ARSEF 373</strain>
    </source>
</reference>
<protein>
    <recommendedName>
        <fullName evidence="5">Deoxyuridine 5'-triphosphate nucleotidohydrolase</fullName>
        <shortName evidence="5">dUTPase</shortName>
        <ecNumber evidence="5">3.6.1.23</ecNumber>
    </recommendedName>
    <alternativeName>
        <fullName evidence="5">dUTP pyrophosphatase</fullName>
    </alternativeName>
</protein>
<dbReference type="Proteomes" id="UP001146120">
    <property type="component" value="Unassembled WGS sequence"/>
</dbReference>
<dbReference type="Gene3D" id="2.70.40.10">
    <property type="match status" value="1"/>
</dbReference>
<evidence type="ECO:0000256" key="3">
    <source>
        <dbReference type="ARBA" id="ARBA00022801"/>
    </source>
</evidence>
<evidence type="ECO:0000256" key="4">
    <source>
        <dbReference type="ARBA" id="ARBA00023080"/>
    </source>
</evidence>
<organism evidence="7 8">
    <name type="scientific">Lagenidium giganteum</name>
    <dbReference type="NCBI Taxonomy" id="4803"/>
    <lineage>
        <taxon>Eukaryota</taxon>
        <taxon>Sar</taxon>
        <taxon>Stramenopiles</taxon>
        <taxon>Oomycota</taxon>
        <taxon>Peronosporomycetes</taxon>
        <taxon>Pythiales</taxon>
        <taxon>Pythiaceae</taxon>
    </lineage>
</organism>
<dbReference type="CDD" id="cd07557">
    <property type="entry name" value="trimeric_dUTPase"/>
    <property type="match status" value="1"/>
</dbReference>
<dbReference type="SUPFAM" id="SSF51283">
    <property type="entry name" value="dUTPase-like"/>
    <property type="match status" value="1"/>
</dbReference>
<comment type="function">
    <text evidence="5">Involved in nucleotide metabolism via production of dUMP, the immediate precursor of thymidine nucleotides, and decreases the intracellular concentration of dUTP so that uracil cannot be incorporated into DNA.</text>
</comment>
<evidence type="ECO:0000313" key="7">
    <source>
        <dbReference type="EMBL" id="DAZ95549.1"/>
    </source>
</evidence>
<evidence type="ECO:0000256" key="2">
    <source>
        <dbReference type="ARBA" id="ARBA00006581"/>
    </source>
</evidence>
<keyword evidence="4 5" id="KW-0546">Nucleotide metabolism</keyword>
<comment type="pathway">
    <text evidence="1 5">Pyrimidine metabolism; dUMP biosynthesis; dUMP from dCTP (dUTP route): step 2/2.</text>
</comment>
<evidence type="ECO:0000256" key="5">
    <source>
        <dbReference type="RuleBase" id="RU367024"/>
    </source>
</evidence>
<dbReference type="PANTHER" id="PTHR11241">
    <property type="entry name" value="DEOXYURIDINE 5'-TRIPHOSPHATE NUCLEOTIDOHYDROLASE"/>
    <property type="match status" value="1"/>
</dbReference>
<evidence type="ECO:0000313" key="8">
    <source>
        <dbReference type="Proteomes" id="UP001146120"/>
    </source>
</evidence>
<keyword evidence="5" id="KW-0460">Magnesium</keyword>
<dbReference type="InterPro" id="IPR036157">
    <property type="entry name" value="dUTPase-like_sf"/>
</dbReference>
<feature type="domain" description="dUTPase-like" evidence="6">
    <location>
        <begin position="9"/>
        <end position="70"/>
    </location>
</feature>
<proteinExistence type="inferred from homology"/>
<dbReference type="InterPro" id="IPR008181">
    <property type="entry name" value="dUTPase"/>
</dbReference>
<evidence type="ECO:0000256" key="1">
    <source>
        <dbReference type="ARBA" id="ARBA00005142"/>
    </source>
</evidence>
<dbReference type="GO" id="GO:0046081">
    <property type="term" value="P:dUTP catabolic process"/>
    <property type="evidence" value="ECO:0007669"/>
    <property type="project" value="UniProtKB-UniRule"/>
</dbReference>
<comment type="similarity">
    <text evidence="2 5">Belongs to the dUTPase family.</text>
</comment>
<keyword evidence="3 5" id="KW-0378">Hydrolase</keyword>
<dbReference type="AlphaFoldDB" id="A0AAV2YSE8"/>
<evidence type="ECO:0000259" key="6">
    <source>
        <dbReference type="Pfam" id="PF00692"/>
    </source>
</evidence>
<dbReference type="InterPro" id="IPR029054">
    <property type="entry name" value="dUTPase-like"/>
</dbReference>
<dbReference type="EMBL" id="DAKRPA010000199">
    <property type="protein sequence ID" value="DAZ95549.1"/>
    <property type="molecule type" value="Genomic_DNA"/>
</dbReference>
<accession>A0AAV2YSE8</accession>
<sequence>MCSVCLFSLDADYRGNVGVILFNHADEDFVVKRGDRIAQLILEKIAYAEIEEVEEIEETERGAGGFGSTGVTNPLKITKCILIEPDAEPEAAGSSNNVVLALDKLLATSTIDAAKRAQVKKLLFSASGRQFNLLETAMGEFLKSGDEAKALEWLDAFVASA</sequence>
<dbReference type="PANTHER" id="PTHR11241:SF0">
    <property type="entry name" value="DEOXYURIDINE 5'-TRIPHOSPHATE NUCLEOTIDOHYDROLASE"/>
    <property type="match status" value="1"/>
</dbReference>
<keyword evidence="8" id="KW-1185">Reference proteome</keyword>
<comment type="caution">
    <text evidence="7">The sequence shown here is derived from an EMBL/GenBank/DDBJ whole genome shotgun (WGS) entry which is preliminary data.</text>
</comment>
<comment type="cofactor">
    <cofactor evidence="5">
        <name>Mg(2+)</name>
        <dbReference type="ChEBI" id="CHEBI:18420"/>
    </cofactor>
</comment>
<name>A0AAV2YSE8_9STRA</name>
<gene>
    <name evidence="7" type="ORF">N0F65_005865</name>
</gene>
<dbReference type="GO" id="GO:0000287">
    <property type="term" value="F:magnesium ion binding"/>
    <property type="evidence" value="ECO:0007669"/>
    <property type="project" value="UniProtKB-UniRule"/>
</dbReference>
<dbReference type="EC" id="3.6.1.23" evidence="5"/>
<comment type="catalytic activity">
    <reaction evidence="5">
        <text>dUTP + H2O = dUMP + diphosphate + H(+)</text>
        <dbReference type="Rhea" id="RHEA:10248"/>
        <dbReference type="ChEBI" id="CHEBI:15377"/>
        <dbReference type="ChEBI" id="CHEBI:15378"/>
        <dbReference type="ChEBI" id="CHEBI:33019"/>
        <dbReference type="ChEBI" id="CHEBI:61555"/>
        <dbReference type="ChEBI" id="CHEBI:246422"/>
        <dbReference type="EC" id="3.6.1.23"/>
    </reaction>
</comment>
<dbReference type="GO" id="GO:0004170">
    <property type="term" value="F:dUTP diphosphatase activity"/>
    <property type="evidence" value="ECO:0007669"/>
    <property type="project" value="UniProtKB-UniRule"/>
</dbReference>
<keyword evidence="5" id="KW-0479">Metal-binding</keyword>
<dbReference type="InterPro" id="IPR033704">
    <property type="entry name" value="dUTPase_trimeric"/>
</dbReference>